<evidence type="ECO:0000256" key="2">
    <source>
        <dbReference type="ARBA" id="ARBA00022448"/>
    </source>
</evidence>
<proteinExistence type="inferred from homology"/>
<dbReference type="SUPFAM" id="SSF81324">
    <property type="entry name" value="Voltage-gated potassium channels"/>
    <property type="match status" value="3"/>
</dbReference>
<evidence type="ECO:0000256" key="4">
    <source>
        <dbReference type="ARBA" id="ARBA00022673"/>
    </source>
</evidence>
<evidence type="ECO:0000259" key="19">
    <source>
        <dbReference type="Pfam" id="PF00520"/>
    </source>
</evidence>
<keyword evidence="11" id="KW-0406">Ion transport</keyword>
<feature type="transmembrane region" description="Helical" evidence="18">
    <location>
        <begin position="164"/>
        <end position="184"/>
    </location>
</feature>
<evidence type="ECO:0000256" key="7">
    <source>
        <dbReference type="ARBA" id="ARBA00022737"/>
    </source>
</evidence>
<protein>
    <recommendedName>
        <fullName evidence="15">Voltage-dependent L-type calcium channel subunit alpha</fullName>
    </recommendedName>
</protein>
<evidence type="ECO:0000256" key="12">
    <source>
        <dbReference type="ARBA" id="ARBA00023136"/>
    </source>
</evidence>
<dbReference type="Gene3D" id="1.20.120.350">
    <property type="entry name" value="Voltage-gated potassium channels. Chain C"/>
    <property type="match status" value="3"/>
</dbReference>
<feature type="region of interest" description="Disordered" evidence="17">
    <location>
        <begin position="761"/>
        <end position="801"/>
    </location>
</feature>
<keyword evidence="4 15" id="KW-0107">Calcium channel</keyword>
<evidence type="ECO:0000256" key="3">
    <source>
        <dbReference type="ARBA" id="ARBA00022568"/>
    </source>
</evidence>
<dbReference type="EMBL" id="CAJOBR010003311">
    <property type="protein sequence ID" value="CAF4733264.1"/>
    <property type="molecule type" value="Genomic_DNA"/>
</dbReference>
<dbReference type="AlphaFoldDB" id="A0A821KE13"/>
<keyword evidence="16" id="KW-0175">Coiled coil</keyword>
<dbReference type="InterPro" id="IPR050599">
    <property type="entry name" value="VDCC_alpha-1_subunit"/>
</dbReference>
<evidence type="ECO:0000313" key="21">
    <source>
        <dbReference type="Proteomes" id="UP000663848"/>
    </source>
</evidence>
<comment type="similarity">
    <text evidence="15">Belongs to the calcium channel alpha-1 subunit (TC 1.A.1.11) family.</text>
</comment>
<evidence type="ECO:0000256" key="6">
    <source>
        <dbReference type="ARBA" id="ARBA00022723"/>
    </source>
</evidence>
<dbReference type="InterPro" id="IPR005821">
    <property type="entry name" value="Ion_trans_dom"/>
</dbReference>
<sequence length="1059" mass="121841">MFSPLTYSYIADDEYDTLPPLPPQMKAPPKKAAHLLDIPTGNNPWTAVLKQAEMRRRKRRQTTPEHPRRALFCLSLDNKLRRTCIKLVEWKPFEYLVLFTIFCNCAALALSKPLPNNDTTPTNSILEQIEYIFLAIFTLEVILKIIAYGLCLHPNAYLRSGWNLLDFIIVVVGFLSVILVQYNVQGFDVKSLRAFRVIRPLKLVNGVPSLQIVLNSILRAMLPLLHIALLVLFVIIIYAIIGLELFCGKMHMTCYYNGTNILPRMEEMRPCGDKGRKCPDGQECKDIGWEGPWYGIINFDNFGLAMLTVFQCITMEGWTSILYKMNDAIGRDWAWIYFVSLIIIGSFFVMNLVLGVLSGEFSKEREKAKQRGDFQKLREIQIIDESFRNYMAWIRKAEIGDDTNDIIQNDNTLDASGEPVKKRRNFESHCGWLCTKLRYFRIFHAYTRRRIHAIVKSQAFYWIVIVLVLMNTGVLASEYYGQPEWLTQTQEIANRLFVYLFSFEMLLKMYSLGITGYFVSNFNRFDCFVVIASIIEFVLIYIEFMPALGISVLRCVRLLRVFKVTRYWMALRNLVASLLNSMKSIASLLLLLFLFIVIFALLGMQMFGGKFDHIFLVEEKPRNNFDSFWGALITVFQILTGEDWNEVLYTGIRALGGLGLVGTVVCFYFIILFICGNYILLNVFLAIAVDNLADAENLTAAEEEEQKKKAQAKLGEDAKLNGEVKATETVEEQVNIGNFCFMFDVDEDNCDCLDEKLNEENRVEENETKPEENDNEIEEDGLNENEINEPEDEEQQTARPRRVSELNIVEKVKPIPPYSSLYLFKTTNKFRIFCHRICNHRTFGYVVLACILFSSISLGAEDPIDSYSLRNKALNKADYFFAIVFIVEIFLKVVSYGLILHPGSFCRNRFNILDLVVVSVSLTSMVIKDRAMSVVKILRVLRVLRPLRAINRAKGLKHVVQCVVVAIKTIGNIMLVTFLLQFMFACMGVQLFKGTFYSCTDKSMLNKEDCRGYYLKITDNQIYREAREWSNSKFHFDNVPQALLTLFTVATFEGWPTYV</sequence>
<evidence type="ECO:0000256" key="16">
    <source>
        <dbReference type="SAM" id="Coils"/>
    </source>
</evidence>
<accession>A0A821KE13</accession>
<comment type="caution">
    <text evidence="20">The sequence shown here is derived from an EMBL/GenBank/DDBJ whole genome shotgun (WGS) entry which is preliminary data.</text>
</comment>
<feature type="domain" description="Ion transport" evidence="19">
    <location>
        <begin position="91"/>
        <end position="368"/>
    </location>
</feature>
<evidence type="ECO:0000256" key="13">
    <source>
        <dbReference type="ARBA" id="ARBA00023303"/>
    </source>
</evidence>
<dbReference type="PANTHER" id="PTHR45628">
    <property type="entry name" value="VOLTAGE-DEPENDENT CALCIUM CHANNEL TYPE A SUBUNIT ALPHA-1"/>
    <property type="match status" value="1"/>
</dbReference>
<feature type="compositionally biased region" description="Basic and acidic residues" evidence="17">
    <location>
        <begin position="761"/>
        <end position="772"/>
    </location>
</feature>
<keyword evidence="8 14" id="KW-0106">Calcium</keyword>
<dbReference type="GO" id="GO:0046872">
    <property type="term" value="F:metal ion binding"/>
    <property type="evidence" value="ECO:0007669"/>
    <property type="project" value="UniProtKB-KW"/>
</dbReference>
<dbReference type="FunFam" id="1.10.287.70:FF:000107">
    <property type="entry name" value="Voltage-dependent L-type calcium channel subunit alpha"/>
    <property type="match status" value="1"/>
</dbReference>
<organism evidence="20 21">
    <name type="scientific">Rotaria socialis</name>
    <dbReference type="NCBI Taxonomy" id="392032"/>
    <lineage>
        <taxon>Eukaryota</taxon>
        <taxon>Metazoa</taxon>
        <taxon>Spiralia</taxon>
        <taxon>Gnathifera</taxon>
        <taxon>Rotifera</taxon>
        <taxon>Eurotatoria</taxon>
        <taxon>Bdelloidea</taxon>
        <taxon>Philodinida</taxon>
        <taxon>Philodinidae</taxon>
        <taxon>Rotaria</taxon>
    </lineage>
</organism>
<evidence type="ECO:0000256" key="1">
    <source>
        <dbReference type="ARBA" id="ARBA00004141"/>
    </source>
</evidence>
<feature type="transmembrane region" description="Helical" evidence="18">
    <location>
        <begin position="584"/>
        <end position="602"/>
    </location>
</feature>
<evidence type="ECO:0000256" key="9">
    <source>
        <dbReference type="ARBA" id="ARBA00022882"/>
    </source>
</evidence>
<keyword evidence="5 18" id="KW-0812">Transmembrane</keyword>
<feature type="transmembrane region" description="Helical" evidence="18">
    <location>
        <begin position="842"/>
        <end position="859"/>
    </location>
</feature>
<evidence type="ECO:0000256" key="17">
    <source>
        <dbReference type="SAM" id="MobiDB-lite"/>
    </source>
</evidence>
<dbReference type="FunFam" id="1.10.287.70:FF:000448">
    <property type="entry name" value="Predicted protein"/>
    <property type="match status" value="1"/>
</dbReference>
<reference evidence="20" key="1">
    <citation type="submission" date="2021-02" db="EMBL/GenBank/DDBJ databases">
        <authorList>
            <person name="Nowell W R."/>
        </authorList>
    </citation>
    <scope>NUCLEOTIDE SEQUENCE</scope>
</reference>
<keyword evidence="2" id="KW-0813">Transport</keyword>
<feature type="transmembrane region" description="Helical" evidence="18">
    <location>
        <begin position="92"/>
        <end position="111"/>
    </location>
</feature>
<evidence type="ECO:0000256" key="8">
    <source>
        <dbReference type="ARBA" id="ARBA00022837"/>
    </source>
</evidence>
<dbReference type="Gene3D" id="1.10.287.70">
    <property type="match status" value="3"/>
</dbReference>
<name>A0A821KE13_9BILA</name>
<feature type="transmembrane region" description="Helical" evidence="18">
    <location>
        <begin position="496"/>
        <end position="518"/>
    </location>
</feature>
<dbReference type="GO" id="GO:0005891">
    <property type="term" value="C:voltage-gated calcium channel complex"/>
    <property type="evidence" value="ECO:0007669"/>
    <property type="project" value="InterPro"/>
</dbReference>
<comment type="subcellular location">
    <subcellularLocation>
        <location evidence="1 15">Membrane</location>
        <topology evidence="1 15">Multi-pass membrane protein</topology>
    </subcellularLocation>
</comment>
<dbReference type="PRINTS" id="PR00167">
    <property type="entry name" value="CACHANNEL"/>
</dbReference>
<dbReference type="GO" id="GO:0098703">
    <property type="term" value="P:calcium ion import across plasma membrane"/>
    <property type="evidence" value="ECO:0007669"/>
    <property type="project" value="TreeGrafter"/>
</dbReference>
<feature type="transmembrane region" description="Helical" evidence="18">
    <location>
        <begin position="131"/>
        <end position="152"/>
    </location>
</feature>
<dbReference type="Gene3D" id="6.10.250.2500">
    <property type="match status" value="1"/>
</dbReference>
<dbReference type="Pfam" id="PF00520">
    <property type="entry name" value="Ion_trans"/>
    <property type="match status" value="3"/>
</dbReference>
<evidence type="ECO:0000256" key="10">
    <source>
        <dbReference type="ARBA" id="ARBA00022989"/>
    </source>
</evidence>
<feature type="binding site" evidence="14">
    <location>
        <position position="1053"/>
    </location>
    <ligand>
        <name>Ca(2+)</name>
        <dbReference type="ChEBI" id="CHEBI:29108"/>
    </ligand>
</feature>
<keyword evidence="3 15" id="KW-0109">Calcium transport</keyword>
<comment type="function">
    <text evidence="15">Voltage-sensitive calcium channels (VSCC) mediate the entry of calcium ions into excitable cells and are also involved in a variety of calcium-dependent processes, including muscle contraction, hormone or neurotransmitter release, gene expression, cell motility, cell division and cell death.</text>
</comment>
<keyword evidence="6 14" id="KW-0479">Metal-binding</keyword>
<feature type="transmembrane region" description="Helical" evidence="18">
    <location>
        <begin position="459"/>
        <end position="476"/>
    </location>
</feature>
<evidence type="ECO:0000256" key="14">
    <source>
        <dbReference type="PIRSR" id="PIRSR602077-1"/>
    </source>
</evidence>
<dbReference type="Proteomes" id="UP000663848">
    <property type="component" value="Unassembled WGS sequence"/>
</dbReference>
<keyword evidence="9 15" id="KW-0851">Voltage-gated channel</keyword>
<evidence type="ECO:0000256" key="18">
    <source>
        <dbReference type="SAM" id="Phobius"/>
    </source>
</evidence>
<feature type="compositionally biased region" description="Acidic residues" evidence="17">
    <location>
        <begin position="773"/>
        <end position="795"/>
    </location>
</feature>
<dbReference type="InterPro" id="IPR002077">
    <property type="entry name" value="VDCCAlpha1"/>
</dbReference>
<feature type="transmembrane region" description="Helical" evidence="18">
    <location>
        <begin position="525"/>
        <end position="544"/>
    </location>
</feature>
<feature type="transmembrane region" description="Helical" evidence="18">
    <location>
        <begin position="335"/>
        <end position="357"/>
    </location>
</feature>
<evidence type="ECO:0000256" key="15">
    <source>
        <dbReference type="RuleBase" id="RU003808"/>
    </source>
</evidence>
<dbReference type="InterPro" id="IPR005446">
    <property type="entry name" value="VDCC_L_a1su"/>
</dbReference>
<dbReference type="PRINTS" id="PR01630">
    <property type="entry name" value="LVDCCALPHA1"/>
</dbReference>
<feature type="domain" description="Ion transport" evidence="19">
    <location>
        <begin position="458"/>
        <end position="696"/>
    </location>
</feature>
<dbReference type="FunFam" id="1.20.120.350:FF:000006">
    <property type="entry name" value="Voltage-dependent L-type calcium channel subunit alpha"/>
    <property type="match status" value="1"/>
</dbReference>
<evidence type="ECO:0000256" key="5">
    <source>
        <dbReference type="ARBA" id="ARBA00022692"/>
    </source>
</evidence>
<dbReference type="GO" id="GO:0008331">
    <property type="term" value="F:high voltage-gated calcium channel activity"/>
    <property type="evidence" value="ECO:0007669"/>
    <property type="project" value="TreeGrafter"/>
</dbReference>
<keyword evidence="12 18" id="KW-0472">Membrane</keyword>
<feature type="binding site" evidence="14">
    <location>
        <position position="642"/>
    </location>
    <ligand>
        <name>Ca(2+)</name>
        <dbReference type="ChEBI" id="CHEBI:29108"/>
    </ligand>
</feature>
<feature type="transmembrane region" description="Helical" evidence="18">
    <location>
        <begin position="973"/>
        <end position="992"/>
    </location>
</feature>
<feature type="transmembrane region" description="Helical" evidence="18">
    <location>
        <begin position="660"/>
        <end position="681"/>
    </location>
</feature>
<dbReference type="FunFam" id="1.20.120.350:FF:000001">
    <property type="entry name" value="Voltage-dependent L-type calcium channel subunit alpha"/>
    <property type="match status" value="1"/>
</dbReference>
<evidence type="ECO:0000256" key="11">
    <source>
        <dbReference type="ARBA" id="ARBA00023065"/>
    </source>
</evidence>
<keyword evidence="13" id="KW-0407">Ion channel</keyword>
<feature type="transmembrane region" description="Helical" evidence="18">
    <location>
        <begin position="224"/>
        <end position="246"/>
    </location>
</feature>
<dbReference type="InterPro" id="IPR027359">
    <property type="entry name" value="Volt_channel_dom_sf"/>
</dbReference>
<dbReference type="FunFam" id="1.10.287.70:FF:000007">
    <property type="entry name" value="Voltage-dependent L-type calcium channel subunit alpha"/>
    <property type="match status" value="1"/>
</dbReference>
<feature type="transmembrane region" description="Helical" evidence="18">
    <location>
        <begin position="879"/>
        <end position="898"/>
    </location>
</feature>
<keyword evidence="10 18" id="KW-1133">Transmembrane helix</keyword>
<gene>
    <name evidence="20" type="ORF">QYT958_LOCUS19722</name>
</gene>
<feature type="domain" description="Ion transport" evidence="19">
    <location>
        <begin position="840"/>
        <end position="1057"/>
    </location>
</feature>
<evidence type="ECO:0000313" key="20">
    <source>
        <dbReference type="EMBL" id="CAF4733264.1"/>
    </source>
</evidence>
<keyword evidence="7" id="KW-0677">Repeat</keyword>
<feature type="binding site" evidence="14">
    <location>
        <position position="316"/>
    </location>
    <ligand>
        <name>Ca(2+)</name>
        <dbReference type="ChEBI" id="CHEBI:29108"/>
    </ligand>
</feature>
<dbReference type="PANTHER" id="PTHR45628:SF1">
    <property type="entry name" value="VOLTAGE-DEPENDENT CALCIUM CHANNEL TYPE D SUBUNIT ALPHA-1"/>
    <property type="match status" value="1"/>
</dbReference>
<dbReference type="FunFam" id="1.20.120.350:FF:000010">
    <property type="entry name" value="Voltage-dependent L-type calcium channel subunit alpha"/>
    <property type="match status" value="1"/>
</dbReference>
<feature type="coiled-coil region" evidence="16">
    <location>
        <begin position="685"/>
        <end position="713"/>
    </location>
</feature>